<proteinExistence type="inferred from homology"/>
<name>A0A409Y885_9AGAR</name>
<dbReference type="Pfam" id="PF01328">
    <property type="entry name" value="Peroxidase_2"/>
    <property type="match status" value="1"/>
</dbReference>
<keyword evidence="2" id="KW-0575">Peroxidase</keyword>
<dbReference type="GO" id="GO:0046872">
    <property type="term" value="F:metal ion binding"/>
    <property type="evidence" value="ECO:0007669"/>
    <property type="project" value="UniProtKB-KW"/>
</dbReference>
<evidence type="ECO:0000259" key="9">
    <source>
        <dbReference type="PROSITE" id="PS51405"/>
    </source>
</evidence>
<evidence type="ECO:0000256" key="6">
    <source>
        <dbReference type="ARBA" id="ARBA00023004"/>
    </source>
</evidence>
<protein>
    <recommendedName>
        <fullName evidence="9">Heme haloperoxidase family profile domain-containing protein</fullName>
    </recommendedName>
</protein>
<evidence type="ECO:0000256" key="2">
    <source>
        <dbReference type="ARBA" id="ARBA00022559"/>
    </source>
</evidence>
<dbReference type="InterPro" id="IPR036851">
    <property type="entry name" value="Chloroperoxidase-like_sf"/>
</dbReference>
<comment type="similarity">
    <text evidence="7">Belongs to the chloroperoxidase family.</text>
</comment>
<feature type="compositionally biased region" description="Low complexity" evidence="8">
    <location>
        <begin position="280"/>
        <end position="293"/>
    </location>
</feature>
<dbReference type="Gene3D" id="1.10.489.10">
    <property type="entry name" value="Chloroperoxidase-like"/>
    <property type="match status" value="1"/>
</dbReference>
<dbReference type="EMBL" id="NHTK01001363">
    <property type="protein sequence ID" value="PPQ99315.1"/>
    <property type="molecule type" value="Genomic_DNA"/>
</dbReference>
<evidence type="ECO:0000256" key="7">
    <source>
        <dbReference type="ARBA" id="ARBA00025795"/>
    </source>
</evidence>
<dbReference type="OrthoDB" id="407298at2759"/>
<evidence type="ECO:0000256" key="5">
    <source>
        <dbReference type="ARBA" id="ARBA00023002"/>
    </source>
</evidence>
<evidence type="ECO:0000256" key="4">
    <source>
        <dbReference type="ARBA" id="ARBA00022723"/>
    </source>
</evidence>
<keyword evidence="6" id="KW-0408">Iron</keyword>
<comment type="cofactor">
    <cofactor evidence="1">
        <name>heme b</name>
        <dbReference type="ChEBI" id="CHEBI:60344"/>
    </cofactor>
</comment>
<dbReference type="Proteomes" id="UP000284842">
    <property type="component" value="Unassembled WGS sequence"/>
</dbReference>
<comment type="caution">
    <text evidence="10">The sequence shown here is derived from an EMBL/GenBank/DDBJ whole genome shotgun (WGS) entry which is preliminary data.</text>
</comment>
<evidence type="ECO:0000256" key="1">
    <source>
        <dbReference type="ARBA" id="ARBA00001970"/>
    </source>
</evidence>
<keyword evidence="4" id="KW-0479">Metal-binding</keyword>
<dbReference type="STRING" id="181874.A0A409Y885"/>
<dbReference type="InParanoid" id="A0A409Y885"/>
<keyword evidence="5" id="KW-0560">Oxidoreductase</keyword>
<evidence type="ECO:0000313" key="10">
    <source>
        <dbReference type="EMBL" id="PPQ99315.1"/>
    </source>
</evidence>
<organism evidence="10 11">
    <name type="scientific">Panaeolus cyanescens</name>
    <dbReference type="NCBI Taxonomy" id="181874"/>
    <lineage>
        <taxon>Eukaryota</taxon>
        <taxon>Fungi</taxon>
        <taxon>Dikarya</taxon>
        <taxon>Basidiomycota</taxon>
        <taxon>Agaricomycotina</taxon>
        <taxon>Agaricomycetes</taxon>
        <taxon>Agaricomycetidae</taxon>
        <taxon>Agaricales</taxon>
        <taxon>Agaricineae</taxon>
        <taxon>Galeropsidaceae</taxon>
        <taxon>Panaeolus</taxon>
    </lineage>
</organism>
<dbReference type="PANTHER" id="PTHR33577">
    <property type="entry name" value="STERIGMATOCYSTIN BIOSYNTHESIS PEROXIDASE STCC-RELATED"/>
    <property type="match status" value="1"/>
</dbReference>
<evidence type="ECO:0000256" key="3">
    <source>
        <dbReference type="ARBA" id="ARBA00022617"/>
    </source>
</evidence>
<feature type="region of interest" description="Disordered" evidence="8">
    <location>
        <begin position="276"/>
        <end position="300"/>
    </location>
</feature>
<dbReference type="PROSITE" id="PS51405">
    <property type="entry name" value="HEME_HALOPEROXIDASE"/>
    <property type="match status" value="1"/>
</dbReference>
<evidence type="ECO:0000313" key="11">
    <source>
        <dbReference type="Proteomes" id="UP000284842"/>
    </source>
</evidence>
<dbReference type="InterPro" id="IPR000028">
    <property type="entry name" value="Chloroperoxidase"/>
</dbReference>
<dbReference type="PANTHER" id="PTHR33577:SF18">
    <property type="entry name" value="HEME HALOPEROXIDASE FAMILY PROFILE DOMAIN-CONTAINING PROTEIN"/>
    <property type="match status" value="1"/>
</dbReference>
<dbReference type="GO" id="GO:0004601">
    <property type="term" value="F:peroxidase activity"/>
    <property type="evidence" value="ECO:0007669"/>
    <property type="project" value="UniProtKB-KW"/>
</dbReference>
<gene>
    <name evidence="10" type="ORF">CVT24_009183</name>
</gene>
<feature type="domain" description="Heme haloperoxidase family profile" evidence="9">
    <location>
        <begin position="49"/>
        <end position="259"/>
    </location>
</feature>
<dbReference type="SUPFAM" id="SSF47571">
    <property type="entry name" value="Cloroperoxidase"/>
    <property type="match status" value="1"/>
</dbReference>
<evidence type="ECO:0000256" key="8">
    <source>
        <dbReference type="SAM" id="MobiDB-lite"/>
    </source>
</evidence>
<keyword evidence="11" id="KW-1185">Reference proteome</keyword>
<sequence>MFLITPLARVAQDLFVFSWDFALTFINLITPNRKVGHVTPAGQPGEGGKWPEYVPPKEGDSRCSCPALNAMANHGILPHDGKNITFKELNTKIRATYNFAPSFCYFVPNYAANMLNRKYSNGTFDLADLDLHNGIEHDASLLREDSHFVPDQGKPHIPFVKELLSLASGKDKDGNELLTAKDLSEYSSKRRAESRAKNPNFSLSTFHKMFGSSNSSTLLTIFGGRVKDLESILIDERLPEGWESRIRRRMGLTIATFNFTVLKVERGIDESKYKVKDTPAEAPATATSEPPITVVAQDQV</sequence>
<accession>A0A409Y885</accession>
<keyword evidence="3" id="KW-0349">Heme</keyword>
<reference evidence="10 11" key="1">
    <citation type="journal article" date="2018" name="Evol. Lett.">
        <title>Horizontal gene cluster transfer increased hallucinogenic mushroom diversity.</title>
        <authorList>
            <person name="Reynolds H.T."/>
            <person name="Vijayakumar V."/>
            <person name="Gluck-Thaler E."/>
            <person name="Korotkin H.B."/>
            <person name="Matheny P.B."/>
            <person name="Slot J.C."/>
        </authorList>
    </citation>
    <scope>NUCLEOTIDE SEQUENCE [LARGE SCALE GENOMIC DNA]</scope>
    <source>
        <strain evidence="10 11">2629</strain>
    </source>
</reference>
<dbReference type="AlphaFoldDB" id="A0A409Y885"/>